<dbReference type="PANTHER" id="PTHR28142">
    <property type="entry name" value="MITOCHONDRIAL INNER MEMBRANE I-AAA PROTEASE SUPERCOMPLEX SUBUNIT MGR3-RELATED"/>
    <property type="match status" value="1"/>
</dbReference>
<dbReference type="InterPro" id="IPR011990">
    <property type="entry name" value="TPR-like_helical_dom_sf"/>
</dbReference>
<dbReference type="AlphaFoldDB" id="A0AAD7FNT8"/>
<dbReference type="PANTHER" id="PTHR28142:SF1">
    <property type="entry name" value="MITOCHONDRIAL INNER MEMBRANE I-AAA PROTEASE SUPERCOMPLEX SUBUNIT MGR3-RELATED"/>
    <property type="match status" value="1"/>
</dbReference>
<dbReference type="Proteomes" id="UP001221142">
    <property type="component" value="Unassembled WGS sequence"/>
</dbReference>
<dbReference type="SUPFAM" id="SSF48452">
    <property type="entry name" value="TPR-like"/>
    <property type="match status" value="1"/>
</dbReference>
<keyword evidence="2" id="KW-1185">Reference proteome</keyword>
<dbReference type="EMBL" id="JARKIF010000007">
    <property type="protein sequence ID" value="KAJ7634894.1"/>
    <property type="molecule type" value="Genomic_DNA"/>
</dbReference>
<comment type="caution">
    <text evidence="1">The sequence shown here is derived from an EMBL/GenBank/DDBJ whole genome shotgun (WGS) entry which is preliminary data.</text>
</comment>
<accession>A0AAD7FNT8</accession>
<evidence type="ECO:0000313" key="2">
    <source>
        <dbReference type="Proteomes" id="UP001221142"/>
    </source>
</evidence>
<dbReference type="Gene3D" id="1.25.40.10">
    <property type="entry name" value="Tetratricopeptide repeat domain"/>
    <property type="match status" value="1"/>
</dbReference>
<dbReference type="InterPro" id="IPR040201">
    <property type="entry name" value="Mrg3-like"/>
</dbReference>
<protein>
    <submittedName>
        <fullName evidence="1">Uncharacterized protein</fullName>
    </submittedName>
</protein>
<proteinExistence type="predicted"/>
<gene>
    <name evidence="1" type="ORF">FB45DRAFT_476844</name>
</gene>
<name>A0AAD7FNT8_9AGAR</name>
<reference evidence="1" key="1">
    <citation type="submission" date="2023-03" db="EMBL/GenBank/DDBJ databases">
        <title>Massive genome expansion in bonnet fungi (Mycena s.s.) driven by repeated elements and novel gene families across ecological guilds.</title>
        <authorList>
            <consortium name="Lawrence Berkeley National Laboratory"/>
            <person name="Harder C.B."/>
            <person name="Miyauchi S."/>
            <person name="Viragh M."/>
            <person name="Kuo A."/>
            <person name="Thoen E."/>
            <person name="Andreopoulos B."/>
            <person name="Lu D."/>
            <person name="Skrede I."/>
            <person name="Drula E."/>
            <person name="Henrissat B."/>
            <person name="Morin E."/>
            <person name="Kohler A."/>
            <person name="Barry K."/>
            <person name="LaButti K."/>
            <person name="Morin E."/>
            <person name="Salamov A."/>
            <person name="Lipzen A."/>
            <person name="Mereny Z."/>
            <person name="Hegedus B."/>
            <person name="Baldrian P."/>
            <person name="Stursova M."/>
            <person name="Weitz H."/>
            <person name="Taylor A."/>
            <person name="Grigoriev I.V."/>
            <person name="Nagy L.G."/>
            <person name="Martin F."/>
            <person name="Kauserud H."/>
        </authorList>
    </citation>
    <scope>NUCLEOTIDE SEQUENCE</scope>
    <source>
        <strain evidence="1">9284</strain>
    </source>
</reference>
<sequence>MSSWRVTRLSTRCSQISRPVRRFSTEAPPVRVNSKRAAWIALGVAGTATLAYAGYDAYTKWRNIFPPEVRADLKLGIGAKHKGDLETSAYYKRKAWNTAITRPIEEFNAEPYLKITGIAVDLAGELEDEGDFKEAFAVYRSALDLVRGRPPEQLLSGRERLRAVSLAVKLGQLAPACDIPVQEEEKILVWAVEEMLKLLVDTHAGAPLDFTRLNLPKWLTRTDICVPLQELGDFYSRVGKMEYAVPLYLQGISLLVSDDGVPANMCQGAQLMNNVAELIIRGDPTDEKQQNAEFWAHKALSTLQHARQKTKEPIATCEQALAVALFNAGMLRELAGDPQKARSFFVSASKQSKSYGIEEAAKVAEEAIARVDANAKPP</sequence>
<evidence type="ECO:0000313" key="1">
    <source>
        <dbReference type="EMBL" id="KAJ7634894.1"/>
    </source>
</evidence>
<organism evidence="1 2">
    <name type="scientific">Roridomyces roridus</name>
    <dbReference type="NCBI Taxonomy" id="1738132"/>
    <lineage>
        <taxon>Eukaryota</taxon>
        <taxon>Fungi</taxon>
        <taxon>Dikarya</taxon>
        <taxon>Basidiomycota</taxon>
        <taxon>Agaricomycotina</taxon>
        <taxon>Agaricomycetes</taxon>
        <taxon>Agaricomycetidae</taxon>
        <taxon>Agaricales</taxon>
        <taxon>Marasmiineae</taxon>
        <taxon>Mycenaceae</taxon>
        <taxon>Roridomyces</taxon>
    </lineage>
</organism>